<dbReference type="InterPro" id="IPR002372">
    <property type="entry name" value="PQQ_rpt_dom"/>
</dbReference>
<dbReference type="InterPro" id="IPR015943">
    <property type="entry name" value="WD40/YVTN_repeat-like_dom_sf"/>
</dbReference>
<dbReference type="Gene3D" id="2.40.10.480">
    <property type="match status" value="2"/>
</dbReference>
<dbReference type="PROSITE" id="PS51257">
    <property type="entry name" value="PROKAR_LIPOPROTEIN"/>
    <property type="match status" value="1"/>
</dbReference>
<dbReference type="InterPro" id="IPR011047">
    <property type="entry name" value="Quinoprotein_ADH-like_sf"/>
</dbReference>
<dbReference type="InterPro" id="IPR018391">
    <property type="entry name" value="PQQ_b-propeller_rpt"/>
</dbReference>
<dbReference type="PANTHER" id="PTHR34512">
    <property type="entry name" value="CELL SURFACE PROTEIN"/>
    <property type="match status" value="1"/>
</dbReference>
<evidence type="ECO:0000259" key="1">
    <source>
        <dbReference type="Pfam" id="PF13360"/>
    </source>
</evidence>
<dbReference type="Proteomes" id="UP000240739">
    <property type="component" value="Unassembled WGS sequence"/>
</dbReference>
<feature type="domain" description="Pyrrolo-quinoline quinone repeat" evidence="1">
    <location>
        <begin position="222"/>
        <end position="428"/>
    </location>
</feature>
<comment type="caution">
    <text evidence="2">The sequence shown here is derived from an EMBL/GenBank/DDBJ whole genome shotgun (WGS) entry which is preliminary data.</text>
</comment>
<dbReference type="SMART" id="SM00564">
    <property type="entry name" value="PQQ"/>
    <property type="match status" value="7"/>
</dbReference>
<accession>A0A2T4ULH8</accession>
<dbReference type="OrthoDB" id="9780884at2"/>
<dbReference type="SUPFAM" id="SSF50998">
    <property type="entry name" value="Quinoprotein alcohol dehydrogenase-like"/>
    <property type="match status" value="1"/>
</dbReference>
<dbReference type="EMBL" id="PYYB01000001">
    <property type="protein sequence ID" value="PTL60080.1"/>
    <property type="molecule type" value="Genomic_DNA"/>
</dbReference>
<dbReference type="Gene3D" id="2.130.10.10">
    <property type="entry name" value="YVTN repeat-like/Quinoprotein amine dehydrogenase"/>
    <property type="match status" value="1"/>
</dbReference>
<sequence>MDPLRPARRSPAPALVLVCVVLAGCAGQDRRPGNGAADAAPVVVAPRDDRTIAPASTAVPVPTPVPAPASAWPMAGHDPAHSGSAPVTGPQTGRVRWRRRLEGAAVPGPVLAADGSVLAASNAGVLHALDPATGRDRWTFDGQGSYGIDLSTSPLVLGDDLILWPGPQNTLFALDAEGRERWRVQFGAMVLSPVRGPGRSVYVADMGGELRALEVTTAAVRERWRLRLGSGPSYGSPAVGPDGTVYGTAANDLVAVRDETRSGRVRWRVRTGDLVEVSPAVGPDGTVVIGSNDPYQYGVSREGRVRWRVRRGALTYSSPAVTRAGQALWGDHRGRTTVVDVRTGRVVARYVGLARSARLRAVGVWTMPVTDRDGRVYVGTRPGHVYGFARTGRLLFDVDTGASVESYPALGSDGALYVGSESGEVWAIADR</sequence>
<evidence type="ECO:0000313" key="2">
    <source>
        <dbReference type="EMBL" id="PTL60080.1"/>
    </source>
</evidence>
<protein>
    <recommendedName>
        <fullName evidence="1">Pyrrolo-quinoline quinone repeat domain-containing protein</fullName>
    </recommendedName>
</protein>
<dbReference type="RefSeq" id="WP_107568725.1">
    <property type="nucleotide sequence ID" value="NZ_PYYB01000001.1"/>
</dbReference>
<keyword evidence="3" id="KW-1185">Reference proteome</keyword>
<gene>
    <name evidence="2" type="ORF">C7Y72_10705</name>
</gene>
<dbReference type="AlphaFoldDB" id="A0A2T4ULH8"/>
<dbReference type="PANTHER" id="PTHR34512:SF30">
    <property type="entry name" value="OUTER MEMBRANE PROTEIN ASSEMBLY FACTOR BAMB"/>
    <property type="match status" value="1"/>
</dbReference>
<proteinExistence type="predicted"/>
<evidence type="ECO:0000313" key="3">
    <source>
        <dbReference type="Proteomes" id="UP000240739"/>
    </source>
</evidence>
<feature type="domain" description="Pyrrolo-quinoline quinone repeat" evidence="1">
    <location>
        <begin position="123"/>
        <end position="219"/>
    </location>
</feature>
<organism evidence="2 3">
    <name type="scientific">Paraconexibacter algicola</name>
    <dbReference type="NCBI Taxonomy" id="2133960"/>
    <lineage>
        <taxon>Bacteria</taxon>
        <taxon>Bacillati</taxon>
        <taxon>Actinomycetota</taxon>
        <taxon>Thermoleophilia</taxon>
        <taxon>Solirubrobacterales</taxon>
        <taxon>Paraconexibacteraceae</taxon>
        <taxon>Paraconexibacter</taxon>
    </lineage>
</organism>
<name>A0A2T4ULH8_9ACTN</name>
<reference evidence="2 3" key="1">
    <citation type="submission" date="2018-03" db="EMBL/GenBank/DDBJ databases">
        <title>Aquarubrobacter algicola gen. nov., sp. nov., a novel actinobacterium isolated from shallow eutrophic lake during the end of cyanobacterial harmful algal blooms.</title>
        <authorList>
            <person name="Chun S.J."/>
        </authorList>
    </citation>
    <scope>NUCLEOTIDE SEQUENCE [LARGE SCALE GENOMIC DNA]</scope>
    <source>
        <strain evidence="2 3">Seoho-28</strain>
    </source>
</reference>
<dbReference type="Pfam" id="PF13360">
    <property type="entry name" value="PQQ_2"/>
    <property type="match status" value="2"/>
</dbReference>